<feature type="transmembrane region" description="Helical" evidence="1">
    <location>
        <begin position="6"/>
        <end position="25"/>
    </location>
</feature>
<name>A0A934M441_9CLOT</name>
<keyword evidence="1" id="KW-0812">Transmembrane</keyword>
<dbReference type="EMBL" id="JAEEGB010000015">
    <property type="protein sequence ID" value="MBI6873705.1"/>
    <property type="molecule type" value="Genomic_DNA"/>
</dbReference>
<dbReference type="AlphaFoldDB" id="A0A934M441"/>
<keyword evidence="1" id="KW-1133">Transmembrane helix</keyword>
<comment type="caution">
    <text evidence="2">The sequence shown here is derived from an EMBL/GenBank/DDBJ whole genome shotgun (WGS) entry which is preliminary data.</text>
</comment>
<accession>A0A934M441</accession>
<keyword evidence="1" id="KW-0472">Membrane</keyword>
<dbReference type="RefSeq" id="WP_211143134.1">
    <property type="nucleotide sequence ID" value="NZ_JAEEGB010000015.1"/>
</dbReference>
<gene>
    <name evidence="2" type="ORF">I6U51_13445</name>
</gene>
<sequence>MNIYLRAAIIFVVTLLICECIIFVLDKKLAVKNFRLTDKCKYFVESTLCIIMGVISGVFR</sequence>
<evidence type="ECO:0000313" key="2">
    <source>
        <dbReference type="EMBL" id="MBI6873705.1"/>
    </source>
</evidence>
<reference evidence="2" key="1">
    <citation type="submission" date="2020-12" db="EMBL/GenBank/DDBJ databases">
        <title>Clostridium thailandense sp. nov., a novel acetogenic bacterium isolated from peat land soil in Thailand.</title>
        <authorList>
            <person name="Chaikitkaew S."/>
            <person name="Birkeland N.K."/>
        </authorList>
    </citation>
    <scope>NUCLEOTIDE SEQUENCE</scope>
    <source>
        <strain evidence="2">DSM 17425</strain>
    </source>
</reference>
<proteinExistence type="predicted"/>
<evidence type="ECO:0000256" key="1">
    <source>
        <dbReference type="SAM" id="Phobius"/>
    </source>
</evidence>
<protein>
    <submittedName>
        <fullName evidence="2">Uncharacterized protein</fullName>
    </submittedName>
</protein>
<keyword evidence="3" id="KW-1185">Reference proteome</keyword>
<dbReference type="Proteomes" id="UP000622687">
    <property type="component" value="Unassembled WGS sequence"/>
</dbReference>
<organism evidence="2 3">
    <name type="scientific">Clostridium aciditolerans</name>
    <dbReference type="NCBI Taxonomy" id="339861"/>
    <lineage>
        <taxon>Bacteria</taxon>
        <taxon>Bacillati</taxon>
        <taxon>Bacillota</taxon>
        <taxon>Clostridia</taxon>
        <taxon>Eubacteriales</taxon>
        <taxon>Clostridiaceae</taxon>
        <taxon>Clostridium</taxon>
    </lineage>
</organism>
<evidence type="ECO:0000313" key="3">
    <source>
        <dbReference type="Proteomes" id="UP000622687"/>
    </source>
</evidence>